<proteinExistence type="predicted"/>
<reference evidence="1" key="2">
    <citation type="journal article" date="2022" name="New Phytol.">
        <title>Evolutionary transition to the ectomycorrhizal habit in the genomes of a hyperdiverse lineage of mushroom-forming fungi.</title>
        <authorList>
            <person name="Looney B."/>
            <person name="Miyauchi S."/>
            <person name="Morin E."/>
            <person name="Drula E."/>
            <person name="Courty P.E."/>
            <person name="Kohler A."/>
            <person name="Kuo A."/>
            <person name="LaButti K."/>
            <person name="Pangilinan J."/>
            <person name="Lipzen A."/>
            <person name="Riley R."/>
            <person name="Andreopoulos W."/>
            <person name="He G."/>
            <person name="Johnson J."/>
            <person name="Nolan M."/>
            <person name="Tritt A."/>
            <person name="Barry K.W."/>
            <person name="Grigoriev I.V."/>
            <person name="Nagy L.G."/>
            <person name="Hibbett D."/>
            <person name="Henrissat B."/>
            <person name="Matheny P.B."/>
            <person name="Labbe J."/>
            <person name="Martin F.M."/>
        </authorList>
    </citation>
    <scope>NUCLEOTIDE SEQUENCE</scope>
    <source>
        <strain evidence="1">EC-137</strain>
    </source>
</reference>
<evidence type="ECO:0000313" key="1">
    <source>
        <dbReference type="EMBL" id="KAI0028782.1"/>
    </source>
</evidence>
<accession>A0ACB8QAL5</accession>
<evidence type="ECO:0000313" key="2">
    <source>
        <dbReference type="Proteomes" id="UP000814128"/>
    </source>
</evidence>
<reference evidence="1" key="1">
    <citation type="submission" date="2021-02" db="EMBL/GenBank/DDBJ databases">
        <authorList>
            <consortium name="DOE Joint Genome Institute"/>
            <person name="Ahrendt S."/>
            <person name="Looney B.P."/>
            <person name="Miyauchi S."/>
            <person name="Morin E."/>
            <person name="Drula E."/>
            <person name="Courty P.E."/>
            <person name="Chicoki N."/>
            <person name="Fauchery L."/>
            <person name="Kohler A."/>
            <person name="Kuo A."/>
            <person name="Labutti K."/>
            <person name="Pangilinan J."/>
            <person name="Lipzen A."/>
            <person name="Riley R."/>
            <person name="Andreopoulos W."/>
            <person name="He G."/>
            <person name="Johnson J."/>
            <person name="Barry K.W."/>
            <person name="Grigoriev I.V."/>
            <person name="Nagy L."/>
            <person name="Hibbett D."/>
            <person name="Henrissat B."/>
            <person name="Matheny P.B."/>
            <person name="Labbe J."/>
            <person name="Martin F."/>
        </authorList>
    </citation>
    <scope>NUCLEOTIDE SEQUENCE</scope>
    <source>
        <strain evidence="1">EC-137</strain>
    </source>
</reference>
<keyword evidence="2" id="KW-1185">Reference proteome</keyword>
<dbReference type="EMBL" id="MU273723">
    <property type="protein sequence ID" value="KAI0028782.1"/>
    <property type="molecule type" value="Genomic_DNA"/>
</dbReference>
<organism evidence="1 2">
    <name type="scientific">Vararia minispora EC-137</name>
    <dbReference type="NCBI Taxonomy" id="1314806"/>
    <lineage>
        <taxon>Eukaryota</taxon>
        <taxon>Fungi</taxon>
        <taxon>Dikarya</taxon>
        <taxon>Basidiomycota</taxon>
        <taxon>Agaricomycotina</taxon>
        <taxon>Agaricomycetes</taxon>
        <taxon>Russulales</taxon>
        <taxon>Lachnocladiaceae</taxon>
        <taxon>Vararia</taxon>
    </lineage>
</organism>
<comment type="caution">
    <text evidence="1">The sequence shown here is derived from an EMBL/GenBank/DDBJ whole genome shotgun (WGS) entry which is preliminary data.</text>
</comment>
<sequence>MKLSPSLAAQAAFLTSLSLSSVTASRIPLESRGSVLPRQCPDNNTVGAAYFINNEPSGNYILAASINSDGTVALSSAIYTGGVGQHGIDPPSGPVLPSPLFSQGSVVVSANASLLATVNPGSNTISLFEIDPADPTSLKMVGGPVGSNGEFPVSLTFNSGGDTLCVMNSGALNSVQCFNTTDRTRGLQPITGSFRTLGFNLTTPPMGPPGSPSQLLFSADDLSLYVAIKGNPTAGLPGVLAVWDVAPDGSLSSNGTRILTPQVGAVPFALANIPQTPGALLVVDQARGVDVVDFSAGVAKAAATNATEIAVPGQLALCWVAHSPRTGSFYITDLFTYLVTEIAVDGMTPKIVGQYLTEEFGGPTDLDVASFGGNDYMIINVSNRTELQVFSLPAQGQALKLQTLDVAGPAAAAGVTITPENIVGLVTYIKPNTTQAC</sequence>
<name>A0ACB8QAL5_9AGAM</name>
<gene>
    <name evidence="1" type="ORF">K488DRAFT_73505</name>
</gene>
<dbReference type="Proteomes" id="UP000814128">
    <property type="component" value="Unassembled WGS sequence"/>
</dbReference>
<protein>
    <submittedName>
        <fullName evidence="1">Uncharacterized protein</fullName>
    </submittedName>
</protein>